<name>A0AAN7Z099_9PEZI</name>
<evidence type="ECO:0000313" key="2">
    <source>
        <dbReference type="EMBL" id="KAK5625262.1"/>
    </source>
</evidence>
<dbReference type="AlphaFoldDB" id="A0AAN7Z099"/>
<sequence>MPFMPVTSEGRRGLQRRTNHQKQRVQTRERNLGRVFTAYVRDDDDDDDGDGGGSGWDSLPWAESA</sequence>
<gene>
    <name evidence="2" type="ORF">RRF57_000978</name>
</gene>
<protein>
    <submittedName>
        <fullName evidence="2">Uncharacterized protein</fullName>
    </submittedName>
</protein>
<dbReference type="EMBL" id="JAWHQM010000002">
    <property type="protein sequence ID" value="KAK5625262.1"/>
    <property type="molecule type" value="Genomic_DNA"/>
</dbReference>
<dbReference type="Proteomes" id="UP001305414">
    <property type="component" value="Unassembled WGS sequence"/>
</dbReference>
<accession>A0AAN7Z099</accession>
<evidence type="ECO:0000313" key="3">
    <source>
        <dbReference type="Proteomes" id="UP001305414"/>
    </source>
</evidence>
<comment type="caution">
    <text evidence="2">The sequence shown here is derived from an EMBL/GenBank/DDBJ whole genome shotgun (WGS) entry which is preliminary data.</text>
</comment>
<organism evidence="2 3">
    <name type="scientific">Xylaria bambusicola</name>
    <dbReference type="NCBI Taxonomy" id="326684"/>
    <lineage>
        <taxon>Eukaryota</taxon>
        <taxon>Fungi</taxon>
        <taxon>Dikarya</taxon>
        <taxon>Ascomycota</taxon>
        <taxon>Pezizomycotina</taxon>
        <taxon>Sordariomycetes</taxon>
        <taxon>Xylariomycetidae</taxon>
        <taxon>Xylariales</taxon>
        <taxon>Xylariaceae</taxon>
        <taxon>Xylaria</taxon>
    </lineage>
</organism>
<feature type="compositionally biased region" description="Basic residues" evidence="1">
    <location>
        <begin position="13"/>
        <end position="25"/>
    </location>
</feature>
<reference evidence="2 3" key="1">
    <citation type="submission" date="2023-10" db="EMBL/GenBank/DDBJ databases">
        <title>Draft genome sequence of Xylaria bambusicola isolate GMP-LS, the root and basal stem rot pathogen of sugarcane in Indonesia.</title>
        <authorList>
            <person name="Selvaraj P."/>
            <person name="Muralishankar V."/>
            <person name="Muruganantham S."/>
            <person name="Sp S."/>
            <person name="Haryani S."/>
            <person name="Lau K.J.X."/>
            <person name="Naqvi N.I."/>
        </authorList>
    </citation>
    <scope>NUCLEOTIDE SEQUENCE [LARGE SCALE GENOMIC DNA]</scope>
    <source>
        <strain evidence="2">GMP-LS</strain>
    </source>
</reference>
<keyword evidence="3" id="KW-1185">Reference proteome</keyword>
<feature type="region of interest" description="Disordered" evidence="1">
    <location>
        <begin position="1"/>
        <end position="65"/>
    </location>
</feature>
<evidence type="ECO:0000256" key="1">
    <source>
        <dbReference type="SAM" id="MobiDB-lite"/>
    </source>
</evidence>
<proteinExistence type="predicted"/>